<proteinExistence type="predicted"/>
<name>A0ABU7DXU4_9TELE</name>
<keyword evidence="2" id="KW-1185">Reference proteome</keyword>
<protein>
    <submittedName>
        <fullName evidence="1">Uncharacterized protein</fullName>
    </submittedName>
</protein>
<organism evidence="1 2">
    <name type="scientific">Characodon lateralis</name>
    <dbReference type="NCBI Taxonomy" id="208331"/>
    <lineage>
        <taxon>Eukaryota</taxon>
        <taxon>Metazoa</taxon>
        <taxon>Chordata</taxon>
        <taxon>Craniata</taxon>
        <taxon>Vertebrata</taxon>
        <taxon>Euteleostomi</taxon>
        <taxon>Actinopterygii</taxon>
        <taxon>Neopterygii</taxon>
        <taxon>Teleostei</taxon>
        <taxon>Neoteleostei</taxon>
        <taxon>Acanthomorphata</taxon>
        <taxon>Ovalentaria</taxon>
        <taxon>Atherinomorphae</taxon>
        <taxon>Cyprinodontiformes</taxon>
        <taxon>Goodeidae</taxon>
        <taxon>Characodon</taxon>
    </lineage>
</organism>
<gene>
    <name evidence="1" type="ORF">CHARACLAT_004497</name>
</gene>
<reference evidence="1 2" key="1">
    <citation type="submission" date="2021-06" db="EMBL/GenBank/DDBJ databases">
        <authorList>
            <person name="Palmer J.M."/>
        </authorList>
    </citation>
    <scope>NUCLEOTIDE SEQUENCE [LARGE SCALE GENOMIC DNA]</scope>
    <source>
        <strain evidence="1 2">CL_MEX2019</strain>
        <tissue evidence="1">Muscle</tissue>
    </source>
</reference>
<sequence>MDRLTKAAELIYRRIVSIWRVLAYLEFHNVVTYRRDPFATLSVETAASRTHPAPIPPLMSSSQVCHRE</sequence>
<comment type="caution">
    <text evidence="1">The sequence shown here is derived from an EMBL/GenBank/DDBJ whole genome shotgun (WGS) entry which is preliminary data.</text>
</comment>
<accession>A0ABU7DXU4</accession>
<dbReference type="EMBL" id="JAHUTJ010041196">
    <property type="protein sequence ID" value="MED6279802.1"/>
    <property type="molecule type" value="Genomic_DNA"/>
</dbReference>
<evidence type="ECO:0000313" key="2">
    <source>
        <dbReference type="Proteomes" id="UP001352852"/>
    </source>
</evidence>
<dbReference type="Proteomes" id="UP001352852">
    <property type="component" value="Unassembled WGS sequence"/>
</dbReference>
<evidence type="ECO:0000313" key="1">
    <source>
        <dbReference type="EMBL" id="MED6279802.1"/>
    </source>
</evidence>